<gene>
    <name evidence="9" type="ORF">ABR82_01755</name>
</gene>
<keyword evidence="6" id="KW-0460">Magnesium</keyword>
<dbReference type="AlphaFoldDB" id="A0A0R2RK21"/>
<dbReference type="PANTHER" id="PTHR30001">
    <property type="entry name" value="RIBONUCLEASE"/>
    <property type="match status" value="1"/>
</dbReference>
<feature type="domain" description="RNA-binding protein AU-1/Ribonuclease E/G" evidence="8">
    <location>
        <begin position="149"/>
        <end position="419"/>
    </location>
</feature>
<evidence type="ECO:0000256" key="1">
    <source>
        <dbReference type="ARBA" id="ARBA00001946"/>
    </source>
</evidence>
<evidence type="ECO:0000256" key="2">
    <source>
        <dbReference type="ARBA" id="ARBA00022722"/>
    </source>
</evidence>
<evidence type="ECO:0000256" key="7">
    <source>
        <dbReference type="ARBA" id="ARBA00022884"/>
    </source>
</evidence>
<reference evidence="9 10" key="1">
    <citation type="submission" date="2015-10" db="EMBL/GenBank/DDBJ databases">
        <title>Metagenome-Assembled Genomes uncover a global brackish microbiome.</title>
        <authorList>
            <person name="Hugerth L.W."/>
            <person name="Larsson J."/>
            <person name="Alneberg J."/>
            <person name="Lindh M.V."/>
            <person name="Legrand C."/>
            <person name="Pinhassi J."/>
            <person name="Andersson A.F."/>
        </authorList>
    </citation>
    <scope>NUCLEOTIDE SEQUENCE [LARGE SCALE GENOMIC DNA]</scope>
    <source>
        <strain evidence="9">BACL18 MAG-120507-bin52</strain>
    </source>
</reference>
<sequence length="523" mass="59451">MILETIKRILGLKKREERRSLLLSVEPLEKRVALLEGGVVEEFSIEREGDRSISGSIYKARVHNVEPSLKALFVDIGLEKNGFLHFWDAVPAAMDEQIEAVERKGGRGRQPRITSNDIPRLYPPGAEVIVQVNKGPIGTKGARVTTNLSLPGRYLVLMPFGEMSGVSRKIEDPEERRRLRHILQELDVPEGMGVILRTNGEGLQARYFVRDLALLLEQWRKVEEGMKTKQAPAVLLEEPDLVERSVRDFLTEEVDEVLVDNEDAEKRVRDLVGAISKRSLRKVKRHLAAEPLFEAFGVNRQIESALRRQVWLKSGASLVIDETEALVSIDVNTGKSRGGKDHDDTIRRTNLEAAEEIARQLRLRNLGGIIVIDFIDMRARRDQLAVYEKFKDCLRRDRARTHTLPISPLGLLEMTRQRVQESIRKAVYMECPACRGKGMVKSYETMSVEIQREISRVLRTHPNVHEIKVLVHPGVLHRLRTEDDELLIQLQRRCSGAFSFKVDSAANVEDFKILDAATDQPLE</sequence>
<accession>A0A0R2RK21</accession>
<comment type="cofactor">
    <cofactor evidence="1">
        <name>Mg(2+)</name>
        <dbReference type="ChEBI" id="CHEBI:18420"/>
    </cofactor>
</comment>
<evidence type="ECO:0000256" key="3">
    <source>
        <dbReference type="ARBA" id="ARBA00022723"/>
    </source>
</evidence>
<protein>
    <submittedName>
        <fullName evidence="9">Ribonuclease</fullName>
    </submittedName>
</protein>
<keyword evidence="7" id="KW-0694">RNA-binding</keyword>
<dbReference type="EMBL" id="LIBO01000037">
    <property type="protein sequence ID" value="KRO62758.1"/>
    <property type="molecule type" value="Genomic_DNA"/>
</dbReference>
<dbReference type="GO" id="GO:0004519">
    <property type="term" value="F:endonuclease activity"/>
    <property type="evidence" value="ECO:0007669"/>
    <property type="project" value="UniProtKB-KW"/>
</dbReference>
<proteinExistence type="predicted"/>
<dbReference type="GO" id="GO:0004540">
    <property type="term" value="F:RNA nuclease activity"/>
    <property type="evidence" value="ECO:0007669"/>
    <property type="project" value="InterPro"/>
</dbReference>
<keyword evidence="5" id="KW-0378">Hydrolase</keyword>
<dbReference type="PANTHER" id="PTHR30001:SF1">
    <property type="entry name" value="RIBONUCLEASE E_G-LIKE PROTEIN, CHLOROPLASTIC"/>
    <property type="match status" value="1"/>
</dbReference>
<keyword evidence="3" id="KW-0479">Metal-binding</keyword>
<dbReference type="Pfam" id="PF10150">
    <property type="entry name" value="RNase_E_G"/>
    <property type="match status" value="1"/>
</dbReference>
<dbReference type="Gene3D" id="2.40.50.140">
    <property type="entry name" value="Nucleic acid-binding proteins"/>
    <property type="match status" value="1"/>
</dbReference>
<evidence type="ECO:0000259" key="8">
    <source>
        <dbReference type="Pfam" id="PF10150"/>
    </source>
</evidence>
<dbReference type="NCBIfam" id="TIGR00757">
    <property type="entry name" value="RNaseEG"/>
    <property type="match status" value="1"/>
</dbReference>
<dbReference type="GO" id="GO:0003723">
    <property type="term" value="F:RNA binding"/>
    <property type="evidence" value="ECO:0007669"/>
    <property type="project" value="UniProtKB-KW"/>
</dbReference>
<keyword evidence="2" id="KW-0540">Nuclease</keyword>
<dbReference type="SUPFAM" id="SSF50249">
    <property type="entry name" value="Nucleic acid-binding proteins"/>
    <property type="match status" value="1"/>
</dbReference>
<evidence type="ECO:0000313" key="9">
    <source>
        <dbReference type="EMBL" id="KRO62758.1"/>
    </source>
</evidence>
<dbReference type="InterPro" id="IPR019307">
    <property type="entry name" value="RNA-bd_AU-1/RNase_E/G"/>
</dbReference>
<dbReference type="Gene3D" id="3.40.1260.20">
    <property type="entry name" value="Ribonuclease E, catalytic domain"/>
    <property type="match status" value="1"/>
</dbReference>
<evidence type="ECO:0000256" key="6">
    <source>
        <dbReference type="ARBA" id="ARBA00022842"/>
    </source>
</evidence>
<dbReference type="GO" id="GO:0006364">
    <property type="term" value="P:rRNA processing"/>
    <property type="evidence" value="ECO:0007669"/>
    <property type="project" value="TreeGrafter"/>
</dbReference>
<dbReference type="CDD" id="cd04453">
    <property type="entry name" value="S1_RNase_E"/>
    <property type="match status" value="1"/>
</dbReference>
<evidence type="ECO:0000256" key="5">
    <source>
        <dbReference type="ARBA" id="ARBA00022801"/>
    </source>
</evidence>
<keyword evidence="4" id="KW-0255">Endonuclease</keyword>
<dbReference type="InterPro" id="IPR004659">
    <property type="entry name" value="RNase_E/G"/>
</dbReference>
<evidence type="ECO:0000256" key="4">
    <source>
        <dbReference type="ARBA" id="ARBA00022759"/>
    </source>
</evidence>
<dbReference type="GO" id="GO:0005737">
    <property type="term" value="C:cytoplasm"/>
    <property type="evidence" value="ECO:0007669"/>
    <property type="project" value="TreeGrafter"/>
</dbReference>
<evidence type="ECO:0000313" key="10">
    <source>
        <dbReference type="Proteomes" id="UP000051269"/>
    </source>
</evidence>
<organism evidence="9 10">
    <name type="scientific">Verrucomicrobia subdivision 6 bacterium BACL9 MAG-120507-bin52</name>
    <dbReference type="NCBI Taxonomy" id="1655590"/>
    <lineage>
        <taxon>Bacteria</taxon>
        <taxon>Pseudomonadati</taxon>
        <taxon>Verrucomicrobiota</taxon>
        <taxon>Verrucomicrobiia</taxon>
        <taxon>Verrucomicrobiales</taxon>
        <taxon>Verrucomicrobia subdivision 6</taxon>
    </lineage>
</organism>
<name>A0A0R2RK21_9BACT</name>
<dbReference type="GO" id="GO:0016787">
    <property type="term" value="F:hydrolase activity"/>
    <property type="evidence" value="ECO:0007669"/>
    <property type="project" value="UniProtKB-KW"/>
</dbReference>
<comment type="caution">
    <text evidence="9">The sequence shown here is derived from an EMBL/GenBank/DDBJ whole genome shotgun (WGS) entry which is preliminary data.</text>
</comment>
<dbReference type="InterPro" id="IPR012340">
    <property type="entry name" value="NA-bd_OB-fold"/>
</dbReference>
<dbReference type="GO" id="GO:0046872">
    <property type="term" value="F:metal ion binding"/>
    <property type="evidence" value="ECO:0007669"/>
    <property type="project" value="UniProtKB-KW"/>
</dbReference>
<dbReference type="Proteomes" id="UP000051269">
    <property type="component" value="Unassembled WGS sequence"/>
</dbReference>